<protein>
    <submittedName>
        <fullName evidence="1">Uncharacterized protein</fullName>
    </submittedName>
</protein>
<accession>A0AC60Q4L6</accession>
<comment type="caution">
    <text evidence="1">The sequence shown here is derived from an EMBL/GenBank/DDBJ whole genome shotgun (WGS) entry which is preliminary data.</text>
</comment>
<reference evidence="1 2" key="1">
    <citation type="journal article" date="2020" name="Cell">
        <title>Large-Scale Comparative Analyses of Tick Genomes Elucidate Their Genetic Diversity and Vector Capacities.</title>
        <authorList>
            <consortium name="Tick Genome and Microbiome Consortium (TIGMIC)"/>
            <person name="Jia N."/>
            <person name="Wang J."/>
            <person name="Shi W."/>
            <person name="Du L."/>
            <person name="Sun Y."/>
            <person name="Zhan W."/>
            <person name="Jiang J.F."/>
            <person name="Wang Q."/>
            <person name="Zhang B."/>
            <person name="Ji P."/>
            <person name="Bell-Sakyi L."/>
            <person name="Cui X.M."/>
            <person name="Yuan T.T."/>
            <person name="Jiang B.G."/>
            <person name="Yang W.F."/>
            <person name="Lam T.T."/>
            <person name="Chang Q.C."/>
            <person name="Ding S.J."/>
            <person name="Wang X.J."/>
            <person name="Zhu J.G."/>
            <person name="Ruan X.D."/>
            <person name="Zhao L."/>
            <person name="Wei J.T."/>
            <person name="Ye R.Z."/>
            <person name="Que T.C."/>
            <person name="Du C.H."/>
            <person name="Zhou Y.H."/>
            <person name="Cheng J.X."/>
            <person name="Dai P.F."/>
            <person name="Guo W.B."/>
            <person name="Han X.H."/>
            <person name="Huang E.J."/>
            <person name="Li L.F."/>
            <person name="Wei W."/>
            <person name="Gao Y.C."/>
            <person name="Liu J.Z."/>
            <person name="Shao H.Z."/>
            <person name="Wang X."/>
            <person name="Wang C.C."/>
            <person name="Yang T.C."/>
            <person name="Huo Q.B."/>
            <person name="Li W."/>
            <person name="Chen H.Y."/>
            <person name="Chen S.E."/>
            <person name="Zhou L.G."/>
            <person name="Ni X.B."/>
            <person name="Tian J.H."/>
            <person name="Sheng Y."/>
            <person name="Liu T."/>
            <person name="Pan Y.S."/>
            <person name="Xia L.Y."/>
            <person name="Li J."/>
            <person name="Zhao F."/>
            <person name="Cao W.C."/>
        </authorList>
    </citation>
    <scope>NUCLEOTIDE SEQUENCE [LARGE SCALE GENOMIC DNA]</scope>
    <source>
        <strain evidence="1">Iper-2018</strain>
    </source>
</reference>
<proteinExistence type="predicted"/>
<dbReference type="EMBL" id="JABSTQ010009580">
    <property type="protein sequence ID" value="KAG0427927.1"/>
    <property type="molecule type" value="Genomic_DNA"/>
</dbReference>
<keyword evidence="2" id="KW-1185">Reference proteome</keyword>
<evidence type="ECO:0000313" key="2">
    <source>
        <dbReference type="Proteomes" id="UP000805193"/>
    </source>
</evidence>
<gene>
    <name evidence="1" type="ORF">HPB47_025055</name>
</gene>
<name>A0AC60Q4L6_IXOPE</name>
<dbReference type="Proteomes" id="UP000805193">
    <property type="component" value="Unassembled WGS sequence"/>
</dbReference>
<evidence type="ECO:0000313" key="1">
    <source>
        <dbReference type="EMBL" id="KAG0427927.1"/>
    </source>
</evidence>
<organism evidence="1 2">
    <name type="scientific">Ixodes persulcatus</name>
    <name type="common">Taiga tick</name>
    <dbReference type="NCBI Taxonomy" id="34615"/>
    <lineage>
        <taxon>Eukaryota</taxon>
        <taxon>Metazoa</taxon>
        <taxon>Ecdysozoa</taxon>
        <taxon>Arthropoda</taxon>
        <taxon>Chelicerata</taxon>
        <taxon>Arachnida</taxon>
        <taxon>Acari</taxon>
        <taxon>Parasitiformes</taxon>
        <taxon>Ixodida</taxon>
        <taxon>Ixodoidea</taxon>
        <taxon>Ixodidae</taxon>
        <taxon>Ixodinae</taxon>
        <taxon>Ixodes</taxon>
    </lineage>
</organism>
<sequence length="1333" mass="146703">MSWFDTAGFANLAKSALNSAQKTIDRALDIQQDGSSTFTLPTDVDSFFLSFGLGDNPSPSKQPTSEQPTSKQPTVAEPKSSQAEPRAASGWGTFLETASVVAKPFSDPSAILSQPTKAAVADDTAVIPNADPEQPAAADASGSESPLVIDFPNYASLEQSAESDGSTDTLLGASLPGSSSSSNQSRESFSDWQDSAKESRDRGTVVVREPEHVTDVGFLSRQPADDGGPTEPVASEQSDVVDGAIVKPPEAASRSGTESSSTQIEAPVHKSDEAGVHSFFVVVDSTTAVEEAKALREDPHASGAGDGWSESVCSRLGDESGDEVKAGDEAELCDSGSKTPVTGGPPKEDVDLQSVAGSLQSVDTSSSASFVRISAEETEDSRKSSSPSGDEEGETVSSSDIEIISSPNGGSSCDQFSGVLPARHLWEMRRESQEEKRSESPETVEDSRDPLASALESSPSRLGEHMSEEEKLRARVNELQGVLDARERKVFLLSKEIAEMSDSNAALQSSLRQAEELRSKESQDVSRLTQEFTHRLAKLETRLLDTSRERDTLKSRLEAVQQESVTKVSISQMDVLLKEKDEQIAELMSEGEKLSKQHLQQSTIIKKLRAKEKDMENVIKSHKERLEDQSKELDRLRRSMSAKDDQEKKHIDTIRQLTSSNHKLEKDAKDLEEALADAHVNLAGAMAKLDNAYSEIAELRHVNSECETRAEEATLSAKMAAGEEIRRAMEQTKLEAAAERTTLLQRIEELQMALTVADQRAERREDVLRINVRELQQQLQEAEVRNQEITQNLSSATRPLLRQIENLQSTFSVQSASWERVEKSLTDRLNEAQTHATLLAERERSLNEKCSDLQLRATALETQNAALRREKQELAAEAQELRERQRDLDEFERREATFEAIKTRLEQSLKTLRTEKEELSTQLRAVQEELESEVHKTTLLEGQLRAEREKRRESSATPSPTVSQYSSVSDTFNCNLSEDLGHPYSAASTPRVSSVYESLRGFGGSTLLESLQSQLKMREGEVGHLQGQIGQLERCRESLSQELISLAGKHEQWEQELQELRGVRKMYEETNQKYNTLLQMYGEKVEEAEELRLDLEDVKSMYKAQVRAPGTGSSESSIHVSTLLTAPAANAAQLLSESDEGSSGAQRRSSLRKSPTHAPARAHLQRTTRYTHTCVVWGCECLPKKFLMQKKVHPRPEDERSPTASRTSNFLSRACLPSRHTIVRAATVSTGVCENMSAKPPRITRLFALADVDSPVVAPATDAAIANLACGKNQRADKLETVNAKLQNGENAATAQATPKFGHSARMHAFRPPELLRRDFKRGKGEPNARECT</sequence>